<dbReference type="KEGG" id="bsc:COCSADRAFT_222361"/>
<name>M2T080_COCSN</name>
<dbReference type="GeneID" id="19134614"/>
<dbReference type="Proteomes" id="UP000016934">
    <property type="component" value="Unassembled WGS sequence"/>
</dbReference>
<organism evidence="1 2">
    <name type="scientific">Cochliobolus sativus (strain ND90Pr / ATCC 201652)</name>
    <name type="common">Common root rot and spot blotch fungus</name>
    <name type="synonym">Bipolaris sorokiniana</name>
    <dbReference type="NCBI Taxonomy" id="665912"/>
    <lineage>
        <taxon>Eukaryota</taxon>
        <taxon>Fungi</taxon>
        <taxon>Dikarya</taxon>
        <taxon>Ascomycota</taxon>
        <taxon>Pezizomycotina</taxon>
        <taxon>Dothideomycetes</taxon>
        <taxon>Pleosporomycetidae</taxon>
        <taxon>Pleosporales</taxon>
        <taxon>Pleosporineae</taxon>
        <taxon>Pleosporaceae</taxon>
        <taxon>Bipolaris</taxon>
    </lineage>
</organism>
<reference evidence="2" key="2">
    <citation type="journal article" date="2013" name="PLoS Genet.">
        <title>Comparative genome structure, secondary metabolite, and effector coding capacity across Cochliobolus pathogens.</title>
        <authorList>
            <person name="Condon B.J."/>
            <person name="Leng Y."/>
            <person name="Wu D."/>
            <person name="Bushley K.E."/>
            <person name="Ohm R.A."/>
            <person name="Otillar R."/>
            <person name="Martin J."/>
            <person name="Schackwitz W."/>
            <person name="Grimwood J."/>
            <person name="MohdZainudin N."/>
            <person name="Xue C."/>
            <person name="Wang R."/>
            <person name="Manning V.A."/>
            <person name="Dhillon B."/>
            <person name="Tu Z.J."/>
            <person name="Steffenson B.J."/>
            <person name="Salamov A."/>
            <person name="Sun H."/>
            <person name="Lowry S."/>
            <person name="LaButti K."/>
            <person name="Han J."/>
            <person name="Copeland A."/>
            <person name="Lindquist E."/>
            <person name="Barry K."/>
            <person name="Schmutz J."/>
            <person name="Baker S.E."/>
            <person name="Ciuffetti L.M."/>
            <person name="Grigoriev I.V."/>
            <person name="Zhong S."/>
            <person name="Turgeon B.G."/>
        </authorList>
    </citation>
    <scope>NUCLEOTIDE SEQUENCE [LARGE SCALE GENOMIC DNA]</scope>
    <source>
        <strain evidence="2">ND90Pr / ATCC 201652</strain>
    </source>
</reference>
<evidence type="ECO:0000313" key="1">
    <source>
        <dbReference type="EMBL" id="EMD62581.1"/>
    </source>
</evidence>
<keyword evidence="2" id="KW-1185">Reference proteome</keyword>
<evidence type="ECO:0000313" key="2">
    <source>
        <dbReference type="Proteomes" id="UP000016934"/>
    </source>
</evidence>
<proteinExistence type="predicted"/>
<dbReference type="OrthoDB" id="10415920at2759"/>
<dbReference type="AlphaFoldDB" id="M2T080"/>
<dbReference type="RefSeq" id="XP_007701916.1">
    <property type="nucleotide sequence ID" value="XM_007703726.1"/>
</dbReference>
<protein>
    <submittedName>
        <fullName evidence="1">Uncharacterized protein</fullName>
    </submittedName>
</protein>
<dbReference type="EMBL" id="KB445646">
    <property type="protein sequence ID" value="EMD62581.1"/>
    <property type="molecule type" value="Genomic_DNA"/>
</dbReference>
<reference evidence="1 2" key="1">
    <citation type="journal article" date="2012" name="PLoS Pathog.">
        <title>Diverse lifestyles and strategies of plant pathogenesis encoded in the genomes of eighteen Dothideomycetes fungi.</title>
        <authorList>
            <person name="Ohm R.A."/>
            <person name="Feau N."/>
            <person name="Henrissat B."/>
            <person name="Schoch C.L."/>
            <person name="Horwitz B.A."/>
            <person name="Barry K.W."/>
            <person name="Condon B.J."/>
            <person name="Copeland A.C."/>
            <person name="Dhillon B."/>
            <person name="Glaser F."/>
            <person name="Hesse C.N."/>
            <person name="Kosti I."/>
            <person name="LaButti K."/>
            <person name="Lindquist E.A."/>
            <person name="Lucas S."/>
            <person name="Salamov A.A."/>
            <person name="Bradshaw R.E."/>
            <person name="Ciuffetti L."/>
            <person name="Hamelin R.C."/>
            <person name="Kema G.H.J."/>
            <person name="Lawrence C."/>
            <person name="Scott J.A."/>
            <person name="Spatafora J.W."/>
            <person name="Turgeon B.G."/>
            <person name="de Wit P.J.G.M."/>
            <person name="Zhong S."/>
            <person name="Goodwin S.B."/>
            <person name="Grigoriev I.V."/>
        </authorList>
    </citation>
    <scope>NUCLEOTIDE SEQUENCE [LARGE SCALE GENOMIC DNA]</scope>
    <source>
        <strain evidence="2">ND90Pr / ATCC 201652</strain>
    </source>
</reference>
<sequence length="69" mass="7745">MHIILTYTCTYTHTHPHTHTHTHVCNNERTRSPRAPASAVIVDAAVSCAMQIPHSATRYHHTTSCPSQR</sequence>
<gene>
    <name evidence="1" type="ORF">COCSADRAFT_222361</name>
</gene>
<accession>M2T080</accession>
<dbReference type="HOGENOM" id="CLU_2782674_0_0_1"/>